<dbReference type="InterPro" id="IPR002734">
    <property type="entry name" value="RibDG_C"/>
</dbReference>
<gene>
    <name evidence="2" type="ORF">GCM10009789_85250</name>
</gene>
<dbReference type="RefSeq" id="WP_344222501.1">
    <property type="nucleotide sequence ID" value="NZ_BAAAOS010000069.1"/>
</dbReference>
<dbReference type="EMBL" id="BAAAOS010000069">
    <property type="protein sequence ID" value="GAA1618309.1"/>
    <property type="molecule type" value="Genomic_DNA"/>
</dbReference>
<dbReference type="PANTHER" id="PTHR38011">
    <property type="entry name" value="DIHYDROFOLATE REDUCTASE FAMILY PROTEIN (AFU_ORTHOLOGUE AFUA_8G06820)"/>
    <property type="match status" value="1"/>
</dbReference>
<proteinExistence type="predicted"/>
<name>A0ABN2EUF8_9ACTN</name>
<reference evidence="2 3" key="1">
    <citation type="journal article" date="2019" name="Int. J. Syst. Evol. Microbiol.">
        <title>The Global Catalogue of Microorganisms (GCM) 10K type strain sequencing project: providing services to taxonomists for standard genome sequencing and annotation.</title>
        <authorList>
            <consortium name="The Broad Institute Genomics Platform"/>
            <consortium name="The Broad Institute Genome Sequencing Center for Infectious Disease"/>
            <person name="Wu L."/>
            <person name="Ma J."/>
        </authorList>
    </citation>
    <scope>NUCLEOTIDE SEQUENCE [LARGE SCALE GENOMIC DNA]</scope>
    <source>
        <strain evidence="2 3">JCM 14969</strain>
    </source>
</reference>
<dbReference type="InterPro" id="IPR050765">
    <property type="entry name" value="Riboflavin_Biosynth_HTPR"/>
</dbReference>
<evidence type="ECO:0000259" key="1">
    <source>
        <dbReference type="Pfam" id="PF01872"/>
    </source>
</evidence>
<dbReference type="PANTHER" id="PTHR38011:SF11">
    <property type="entry name" value="2,5-DIAMINO-6-RIBOSYLAMINO-4(3H)-PYRIMIDINONE 5'-PHOSPHATE REDUCTASE"/>
    <property type="match status" value="1"/>
</dbReference>
<dbReference type="Proteomes" id="UP001500393">
    <property type="component" value="Unassembled WGS sequence"/>
</dbReference>
<comment type="caution">
    <text evidence="2">The sequence shown here is derived from an EMBL/GenBank/DDBJ whole genome shotgun (WGS) entry which is preliminary data.</text>
</comment>
<feature type="domain" description="Bacterial bifunctional deaminase-reductase C-terminal" evidence="1">
    <location>
        <begin position="4"/>
        <end position="176"/>
    </location>
</feature>
<evidence type="ECO:0000313" key="2">
    <source>
        <dbReference type="EMBL" id="GAA1618309.1"/>
    </source>
</evidence>
<evidence type="ECO:0000313" key="3">
    <source>
        <dbReference type="Proteomes" id="UP001500393"/>
    </source>
</evidence>
<dbReference type="Gene3D" id="3.40.430.10">
    <property type="entry name" value="Dihydrofolate Reductase, subunit A"/>
    <property type="match status" value="1"/>
</dbReference>
<dbReference type="SUPFAM" id="SSF53597">
    <property type="entry name" value="Dihydrofolate reductase-like"/>
    <property type="match status" value="1"/>
</dbReference>
<accession>A0ABN2EUF8</accession>
<sequence length="183" mass="20052">MRDLVVTENITLDGVIEATGWFDPGDDGDADMTDVVAVLAKQSEAADALVLGRQTFEDMRGYWPLQTDDTTGISDYLNTVAKYVVSSSLQDPEWEHSTVLRTPREVEALKAQPGKDIVATGSIQLVHALMDAGLVDEYRLFVYPVVVGSGRRLFADGATPTNLRLVEAQPFTSGITLLRYRTT</sequence>
<dbReference type="Pfam" id="PF01872">
    <property type="entry name" value="RibD_C"/>
    <property type="match status" value="1"/>
</dbReference>
<organism evidence="2 3">
    <name type="scientific">Kribbella sancticallisti</name>
    <dbReference type="NCBI Taxonomy" id="460087"/>
    <lineage>
        <taxon>Bacteria</taxon>
        <taxon>Bacillati</taxon>
        <taxon>Actinomycetota</taxon>
        <taxon>Actinomycetes</taxon>
        <taxon>Propionibacteriales</taxon>
        <taxon>Kribbellaceae</taxon>
        <taxon>Kribbella</taxon>
    </lineage>
</organism>
<protein>
    <submittedName>
        <fullName evidence="2">Dihydrofolate reductase family protein</fullName>
    </submittedName>
</protein>
<dbReference type="InterPro" id="IPR024072">
    <property type="entry name" value="DHFR-like_dom_sf"/>
</dbReference>
<keyword evidence="3" id="KW-1185">Reference proteome</keyword>